<gene>
    <name evidence="1" type="ORF">L1987_74596</name>
</gene>
<dbReference type="Proteomes" id="UP001056120">
    <property type="component" value="Linkage Group LG25"/>
</dbReference>
<dbReference type="EMBL" id="CM042042">
    <property type="protein sequence ID" value="KAI3704378.1"/>
    <property type="molecule type" value="Genomic_DNA"/>
</dbReference>
<sequence length="119" mass="13680">MSFDDQIDYFENTTKVIKAKTGEQAANNLLNKAVYFIGMGSNDYINNYLQPFLPDGQQYTPDEFLAVLNLKLAEQFTRLYLLAKDDFSWTRASRMHSFTTSEIKHESMLTSSERMGDSV</sequence>
<keyword evidence="2" id="KW-1185">Reference proteome</keyword>
<accession>A0ACB9A3I3</accession>
<proteinExistence type="predicted"/>
<name>A0ACB9A3I3_9ASTR</name>
<reference evidence="1 2" key="2">
    <citation type="journal article" date="2022" name="Mol. Ecol. Resour.">
        <title>The genomes of chicory, endive, great burdock and yacon provide insights into Asteraceae paleo-polyploidization history and plant inulin production.</title>
        <authorList>
            <person name="Fan W."/>
            <person name="Wang S."/>
            <person name="Wang H."/>
            <person name="Wang A."/>
            <person name="Jiang F."/>
            <person name="Liu H."/>
            <person name="Zhao H."/>
            <person name="Xu D."/>
            <person name="Zhang Y."/>
        </authorList>
    </citation>
    <scope>NUCLEOTIDE SEQUENCE [LARGE SCALE GENOMIC DNA]</scope>
    <source>
        <strain evidence="2">cv. Yunnan</strain>
        <tissue evidence="1">Leaves</tissue>
    </source>
</reference>
<comment type="caution">
    <text evidence="1">The sequence shown here is derived from an EMBL/GenBank/DDBJ whole genome shotgun (WGS) entry which is preliminary data.</text>
</comment>
<protein>
    <submittedName>
        <fullName evidence="1">Uncharacterized protein</fullName>
    </submittedName>
</protein>
<reference evidence="2" key="1">
    <citation type="journal article" date="2022" name="Mol. Ecol. Resour.">
        <title>The genomes of chicory, endive, great burdock and yacon provide insights into Asteraceae palaeo-polyploidization history and plant inulin production.</title>
        <authorList>
            <person name="Fan W."/>
            <person name="Wang S."/>
            <person name="Wang H."/>
            <person name="Wang A."/>
            <person name="Jiang F."/>
            <person name="Liu H."/>
            <person name="Zhao H."/>
            <person name="Xu D."/>
            <person name="Zhang Y."/>
        </authorList>
    </citation>
    <scope>NUCLEOTIDE SEQUENCE [LARGE SCALE GENOMIC DNA]</scope>
    <source>
        <strain evidence="2">cv. Yunnan</strain>
    </source>
</reference>
<evidence type="ECO:0000313" key="1">
    <source>
        <dbReference type="EMBL" id="KAI3704378.1"/>
    </source>
</evidence>
<organism evidence="1 2">
    <name type="scientific">Smallanthus sonchifolius</name>
    <dbReference type="NCBI Taxonomy" id="185202"/>
    <lineage>
        <taxon>Eukaryota</taxon>
        <taxon>Viridiplantae</taxon>
        <taxon>Streptophyta</taxon>
        <taxon>Embryophyta</taxon>
        <taxon>Tracheophyta</taxon>
        <taxon>Spermatophyta</taxon>
        <taxon>Magnoliopsida</taxon>
        <taxon>eudicotyledons</taxon>
        <taxon>Gunneridae</taxon>
        <taxon>Pentapetalae</taxon>
        <taxon>asterids</taxon>
        <taxon>campanulids</taxon>
        <taxon>Asterales</taxon>
        <taxon>Asteraceae</taxon>
        <taxon>Asteroideae</taxon>
        <taxon>Heliantheae alliance</taxon>
        <taxon>Millerieae</taxon>
        <taxon>Smallanthus</taxon>
    </lineage>
</organism>
<evidence type="ECO:0000313" key="2">
    <source>
        <dbReference type="Proteomes" id="UP001056120"/>
    </source>
</evidence>